<reference evidence="1" key="3">
    <citation type="submission" date="2025-09" db="UniProtKB">
        <authorList>
            <consortium name="Ensembl"/>
        </authorList>
    </citation>
    <scope>IDENTIFICATION</scope>
</reference>
<reference evidence="1" key="2">
    <citation type="submission" date="2025-08" db="UniProtKB">
        <authorList>
            <consortium name="Ensembl"/>
        </authorList>
    </citation>
    <scope>IDENTIFICATION</scope>
</reference>
<organism evidence="1">
    <name type="scientific">Ovis aries</name>
    <name type="common">Sheep</name>
    <dbReference type="NCBI Taxonomy" id="9940"/>
    <lineage>
        <taxon>Eukaryota</taxon>
        <taxon>Metazoa</taxon>
        <taxon>Chordata</taxon>
        <taxon>Craniata</taxon>
        <taxon>Vertebrata</taxon>
        <taxon>Euteleostomi</taxon>
        <taxon>Mammalia</taxon>
        <taxon>Eutheria</taxon>
        <taxon>Laurasiatheria</taxon>
        <taxon>Artiodactyla</taxon>
        <taxon>Ruminantia</taxon>
        <taxon>Pecora</taxon>
        <taxon>Bovidae</taxon>
        <taxon>Caprinae</taxon>
        <taxon>Ovis</taxon>
    </lineage>
</organism>
<protein>
    <submittedName>
        <fullName evidence="1">Uncharacterized protein</fullName>
    </submittedName>
</protein>
<proteinExistence type="predicted"/>
<evidence type="ECO:0000313" key="1">
    <source>
        <dbReference type="Ensembl" id="ENSOARP00020012657.2"/>
    </source>
</evidence>
<reference evidence="1" key="1">
    <citation type="submission" date="2020-11" db="EMBL/GenBank/DDBJ databases">
        <authorList>
            <person name="Davenport K.M."/>
            <person name="Bickhart D.M."/>
            <person name="Smith T.P.L."/>
            <person name="Murdoch B.M."/>
            <person name="Rosen B.D."/>
        </authorList>
    </citation>
    <scope>NUCLEOTIDE SEQUENCE [LARGE SCALE GENOMIC DNA]</scope>
    <source>
        <strain evidence="1">OAR_USU_Benz2616</strain>
    </source>
</reference>
<name>A0AC11BE35_SHEEP</name>
<accession>A0AC11BE35</accession>
<dbReference type="Ensembl" id="ENSOART00020015297.2">
    <property type="protein sequence ID" value="ENSOARP00020012657.2"/>
    <property type="gene ID" value="ENSOARG00020009933.2"/>
</dbReference>
<sequence>MQAHLKSDQPQFKCSIAFSPLLGGAGHQQGGPQPGWVDPGTWMSFEGPPGGSGIWLELVPSGWPALHRRLEWGRCPEVSWRVPQPEGEAGTRVESNTEGASPDHCTAPPRHHEAGQGETGADPEESQDIKALQKDLEQSAKLLKQKRITLGYTQTNVGLTWAHSLERCSAKGPPVNLRLCNSVSKNRCKLWPLLQKWVEETDNNEICRRYARQRGNLESLFLQCPKPTRQHISHFAQQPGLQKDVVPVPFCNHCQKGKRLSSDYFQPEDFDTAGSAFSGGAAPVPLTPGPHFGTPGYRGPHVTTLYPYIPVPEGEAFPSVSVTAASSPVHSNQGACSPQE</sequence>